<dbReference type="SUPFAM" id="SSF47240">
    <property type="entry name" value="Ferritin-like"/>
    <property type="match status" value="1"/>
</dbReference>
<dbReference type="InterPro" id="IPR009078">
    <property type="entry name" value="Ferritin-like_SF"/>
</dbReference>
<feature type="signal peptide" evidence="1">
    <location>
        <begin position="1"/>
        <end position="17"/>
    </location>
</feature>
<feature type="chain" id="PRO_5035431465" evidence="1">
    <location>
        <begin position="18"/>
        <end position="305"/>
    </location>
</feature>
<gene>
    <name evidence="2" type="ORF">B0T11DRAFT_343589</name>
</gene>
<dbReference type="CDD" id="cd00657">
    <property type="entry name" value="Ferritin_like"/>
    <property type="match status" value="1"/>
</dbReference>
<evidence type="ECO:0000313" key="3">
    <source>
        <dbReference type="Proteomes" id="UP000813385"/>
    </source>
</evidence>
<keyword evidence="3" id="KW-1185">Reference proteome</keyword>
<dbReference type="PANTHER" id="PTHR31694:SF26">
    <property type="entry name" value="OS05G0151100 PROTEIN"/>
    <property type="match status" value="1"/>
</dbReference>
<dbReference type="AlphaFoldDB" id="A0A8K0T761"/>
<reference evidence="2" key="1">
    <citation type="journal article" date="2021" name="Nat. Commun.">
        <title>Genetic determinants of endophytism in the Arabidopsis root mycobiome.</title>
        <authorList>
            <person name="Mesny F."/>
            <person name="Miyauchi S."/>
            <person name="Thiergart T."/>
            <person name="Pickel B."/>
            <person name="Atanasova L."/>
            <person name="Karlsson M."/>
            <person name="Huettel B."/>
            <person name="Barry K.W."/>
            <person name="Haridas S."/>
            <person name="Chen C."/>
            <person name="Bauer D."/>
            <person name="Andreopoulos W."/>
            <person name="Pangilinan J."/>
            <person name="LaButti K."/>
            <person name="Riley R."/>
            <person name="Lipzen A."/>
            <person name="Clum A."/>
            <person name="Drula E."/>
            <person name="Henrissat B."/>
            <person name="Kohler A."/>
            <person name="Grigoriev I.V."/>
            <person name="Martin F.M."/>
            <person name="Hacquard S."/>
        </authorList>
    </citation>
    <scope>NUCLEOTIDE SEQUENCE</scope>
    <source>
        <strain evidence="2">MPI-CAGE-AT-0016</strain>
    </source>
</reference>
<dbReference type="EMBL" id="JAGPXD010000007">
    <property type="protein sequence ID" value="KAH7347413.1"/>
    <property type="molecule type" value="Genomic_DNA"/>
</dbReference>
<evidence type="ECO:0000256" key="1">
    <source>
        <dbReference type="SAM" id="SignalP"/>
    </source>
</evidence>
<sequence>MRASIILLSLEASLAFAGTIVKKANYDPLPGGDIDILNYALTLEYLERKFYRDGLAKYTEAQFLEAGCEADFYNNLMKIKEDEETHVDFLAGALKDKAIPEPSFAFPDTDARSFLALSSVLEGVGVSAYLGAAAVIVDKAYLTAAGSILTVEARHASYIRAAIGQKPFPTPFDTPLNFNQVFSLAAQFVTGFAPGTPELPFKAFPKLTVDAKDPHHGVTFTGAAAEAYKSGLVKEGETVYAVFFTGLDTLYAPVTKQGDDYTLAQIPSGKTMPAGQVYVVLSTASGDGTTVSDENTVAGVGILEL</sequence>
<organism evidence="2 3">
    <name type="scientific">Plectosphaerella cucumerina</name>
    <dbReference type="NCBI Taxonomy" id="40658"/>
    <lineage>
        <taxon>Eukaryota</taxon>
        <taxon>Fungi</taxon>
        <taxon>Dikarya</taxon>
        <taxon>Ascomycota</taxon>
        <taxon>Pezizomycotina</taxon>
        <taxon>Sordariomycetes</taxon>
        <taxon>Hypocreomycetidae</taxon>
        <taxon>Glomerellales</taxon>
        <taxon>Plectosphaerellaceae</taxon>
        <taxon>Plectosphaerella</taxon>
    </lineage>
</organism>
<dbReference type="Proteomes" id="UP000813385">
    <property type="component" value="Unassembled WGS sequence"/>
</dbReference>
<dbReference type="PANTHER" id="PTHR31694">
    <property type="entry name" value="DESICCATION-LIKE PROTEIN"/>
    <property type="match status" value="1"/>
</dbReference>
<protein>
    <submittedName>
        <fullName evidence="2">Ferritin-like domain-containing protein</fullName>
    </submittedName>
</protein>
<dbReference type="OrthoDB" id="1001765at2759"/>
<accession>A0A8K0T761</accession>
<dbReference type="InterPro" id="IPR052965">
    <property type="entry name" value="Pigment-catalase-like"/>
</dbReference>
<comment type="caution">
    <text evidence="2">The sequence shown here is derived from an EMBL/GenBank/DDBJ whole genome shotgun (WGS) entry which is preliminary data.</text>
</comment>
<keyword evidence="1" id="KW-0732">Signal</keyword>
<evidence type="ECO:0000313" key="2">
    <source>
        <dbReference type="EMBL" id="KAH7347413.1"/>
    </source>
</evidence>
<name>A0A8K0T761_9PEZI</name>
<proteinExistence type="predicted"/>
<dbReference type="Pfam" id="PF13668">
    <property type="entry name" value="Ferritin_2"/>
    <property type="match status" value="1"/>
</dbReference>